<protein>
    <recommendedName>
        <fullName evidence="5">Sigma factor regulator C-terminal domain-containing protein</fullName>
    </recommendedName>
</protein>
<evidence type="ECO:0000259" key="2">
    <source>
        <dbReference type="Pfam" id="PF13791"/>
    </source>
</evidence>
<gene>
    <name evidence="4" type="ORF">SDC9_95246</name>
</gene>
<feature type="domain" description="Sigma factor regulator C-terminal" evidence="2">
    <location>
        <begin position="179"/>
        <end position="324"/>
    </location>
</feature>
<feature type="domain" description="Sigma factor regulator N-terminal" evidence="3">
    <location>
        <begin position="23"/>
        <end position="109"/>
    </location>
</feature>
<reference evidence="4" key="1">
    <citation type="submission" date="2019-08" db="EMBL/GenBank/DDBJ databases">
        <authorList>
            <person name="Kucharzyk K."/>
            <person name="Murdoch R.W."/>
            <person name="Higgins S."/>
            <person name="Loffler F."/>
        </authorList>
    </citation>
    <scope>NUCLEOTIDE SEQUENCE</scope>
</reference>
<keyword evidence="1" id="KW-0812">Transmembrane</keyword>
<dbReference type="EMBL" id="VSSQ01012135">
    <property type="protein sequence ID" value="MPM48521.1"/>
    <property type="molecule type" value="Genomic_DNA"/>
</dbReference>
<dbReference type="Pfam" id="PF13800">
    <property type="entry name" value="Sigma_reg_N"/>
    <property type="match status" value="1"/>
</dbReference>
<evidence type="ECO:0000259" key="3">
    <source>
        <dbReference type="Pfam" id="PF13800"/>
    </source>
</evidence>
<dbReference type="InterPro" id="IPR029101">
    <property type="entry name" value="Sigma_reg_N"/>
</dbReference>
<evidence type="ECO:0008006" key="5">
    <source>
        <dbReference type="Google" id="ProtNLM"/>
    </source>
</evidence>
<keyword evidence="1" id="KW-1133">Transmembrane helix</keyword>
<dbReference type="AlphaFoldDB" id="A0A645A8B1"/>
<proteinExistence type="predicted"/>
<evidence type="ECO:0000256" key="1">
    <source>
        <dbReference type="SAM" id="Phobius"/>
    </source>
</evidence>
<organism evidence="4">
    <name type="scientific">bioreactor metagenome</name>
    <dbReference type="NCBI Taxonomy" id="1076179"/>
    <lineage>
        <taxon>unclassified sequences</taxon>
        <taxon>metagenomes</taxon>
        <taxon>ecological metagenomes</taxon>
    </lineage>
</organism>
<dbReference type="Pfam" id="PF13791">
    <property type="entry name" value="Sigma_reg_C"/>
    <property type="match status" value="1"/>
</dbReference>
<sequence length="330" mass="38268">MKSDEEKLKELFEMKEEPSFNNTIKRAKTFSMIRTIIISLMIFITFSTALLIVNSFILNYVGNKELNKLQTWFQVAMPNAYMGNTQADDRIMIGEVEYPRYRFLGEKPVLDGVFKEDYSYMPLINGIYGDLGYHLFDSKGESFKELEEMRRYNKAGKRVMKFYHPSISYDKHINDLEELNNIEKDKLIEISLSFDKSYSLEEAKALVPEGITLNWYWVDTLDKNDKDNLSKSILEEDEVYGIKALDNQGKEMKKPEESFINSIMRGNLNKDTHYRYESLFKVLSRGKSEITKEDLRIIGVVVSGDVETLKALKNLNYIKAATIGAVADKY</sequence>
<keyword evidence="1" id="KW-0472">Membrane</keyword>
<evidence type="ECO:0000313" key="4">
    <source>
        <dbReference type="EMBL" id="MPM48521.1"/>
    </source>
</evidence>
<comment type="caution">
    <text evidence="4">The sequence shown here is derived from an EMBL/GenBank/DDBJ whole genome shotgun (WGS) entry which is preliminary data.</text>
</comment>
<name>A0A645A8B1_9ZZZZ</name>
<feature type="transmembrane region" description="Helical" evidence="1">
    <location>
        <begin position="35"/>
        <end position="58"/>
    </location>
</feature>
<accession>A0A645A8B1</accession>
<dbReference type="InterPro" id="IPR025672">
    <property type="entry name" value="Sigma_reg_C_dom"/>
</dbReference>